<reference evidence="2 3" key="3">
    <citation type="journal article" date="2008" name="BMC Genomics">
        <title>The genome of the versatile nitrogen fixer Azorhizobium caulinodans ORS571.</title>
        <authorList>
            <person name="Lee KB."/>
            <person name="Backer P.D."/>
            <person name="Aono T."/>
            <person name="Liu CT."/>
            <person name="Suzuki S."/>
            <person name="Suzuki T."/>
            <person name="Kaneko T."/>
            <person name="Yamada M."/>
            <person name="Tabata S."/>
            <person name="Kupfer D.M."/>
            <person name="Najar F.Z."/>
            <person name="Wiley G.B."/>
            <person name="Roe B."/>
            <person name="Binnewies T.T."/>
            <person name="Ussery D.W."/>
            <person name="D'Haeze W."/>
            <person name="Herder J.D."/>
            <person name="Gevers D."/>
            <person name="Vereecke D."/>
            <person name="Holsters M."/>
            <person name="Oyaizu H."/>
        </authorList>
    </citation>
    <scope>NUCLEOTIDE SEQUENCE [LARGE SCALE GENOMIC DNA]</scope>
    <source>
        <strain evidence="3">ATCC 43989 / DSM 5975 / JCM 20966 / LMG 6465 / NBRC 14845 / NCIMB 13405 / ORS 571</strain>
    </source>
</reference>
<proteinExistence type="predicted"/>
<dbReference type="InterPro" id="IPR013216">
    <property type="entry name" value="Methyltransf_11"/>
</dbReference>
<dbReference type="Pfam" id="PF08241">
    <property type="entry name" value="Methyltransf_11"/>
    <property type="match status" value="1"/>
</dbReference>
<dbReference type="Gene3D" id="3.40.50.150">
    <property type="entry name" value="Vaccinia Virus protein VP39"/>
    <property type="match status" value="1"/>
</dbReference>
<accession>A8HXM4</accession>
<dbReference type="Proteomes" id="UP000000270">
    <property type="component" value="Chromosome"/>
</dbReference>
<dbReference type="eggNOG" id="COG2226">
    <property type="taxonomic scope" value="Bacteria"/>
</dbReference>
<reference evidence="2 3" key="4">
    <citation type="journal article" date="2009" name="Appl. Environ. Microbiol.">
        <title>Comparative genome-wide transcriptional profiling of Azorhizobium caulinodans ORS571 grown under free-living and symbiotic conditions.</title>
        <authorList>
            <person name="Tsukada S."/>
            <person name="Aono T."/>
            <person name="Akiba N."/>
            <person name="Lee KB."/>
            <person name="Liu CT."/>
            <person name="Toyazaki H."/>
            <person name="Oyaizu H."/>
        </authorList>
    </citation>
    <scope>NUCLEOTIDE SEQUENCE [LARGE SCALE GENOMIC DNA]</scope>
    <source>
        <strain evidence="3">ATCC 43989 / DSM 5975 / JCM 20966 / LMG 6465 / NBRC 14845 / NCIMB 13405 / ORS 571</strain>
    </source>
</reference>
<protein>
    <recommendedName>
        <fullName evidence="1">Methyltransferase type 11 domain-containing protein</fullName>
    </recommendedName>
</protein>
<evidence type="ECO:0000259" key="1">
    <source>
        <dbReference type="Pfam" id="PF08241"/>
    </source>
</evidence>
<dbReference type="CDD" id="cd02440">
    <property type="entry name" value="AdoMet_MTases"/>
    <property type="match status" value="1"/>
</dbReference>
<dbReference type="PANTHER" id="PTHR43591:SF24">
    <property type="entry name" value="2-METHOXY-6-POLYPRENYL-1,4-BENZOQUINOL METHYLASE, MITOCHONDRIAL"/>
    <property type="match status" value="1"/>
</dbReference>
<keyword evidence="3" id="KW-1185">Reference proteome</keyword>
<dbReference type="SUPFAM" id="SSF53335">
    <property type="entry name" value="S-adenosyl-L-methionine-dependent methyltransferases"/>
    <property type="match status" value="1"/>
</dbReference>
<dbReference type="PANTHER" id="PTHR43591">
    <property type="entry name" value="METHYLTRANSFERASE"/>
    <property type="match status" value="1"/>
</dbReference>
<dbReference type="KEGG" id="azc:AZC_1518"/>
<reference evidence="2 3" key="6">
    <citation type="journal article" date="2011" name="Appl. Environ. Microbiol.">
        <title>Involvement of the azorhizobial chromosome partition gene (parA) in the onset of bacteroid differentiation during Sesbania rostrata stem nodule development.</title>
        <authorList>
            <person name="Liu CT."/>
            <person name="Lee KB."/>
            <person name="Wang YS."/>
            <person name="Peng MH."/>
            <person name="Lee KT."/>
            <person name="Suzuki S."/>
            <person name="Suzuki T."/>
            <person name="Oyaizu H."/>
        </authorList>
    </citation>
    <scope>NUCLEOTIDE SEQUENCE [LARGE SCALE GENOMIC DNA]</scope>
    <source>
        <strain evidence="3">ATCC 43989 / DSM 5975 / JCM 20966 / LMG 6465 / NBRC 14845 / NCIMB 13405 / ORS 571</strain>
    </source>
</reference>
<reference evidence="3" key="2">
    <citation type="submission" date="2007-04" db="EMBL/GenBank/DDBJ databases">
        <title>Complete genome sequence of the nitrogen-fixing bacterium Azorhizobium caulinodans ORS571.</title>
        <authorList>
            <person name="Lee K.B."/>
            <person name="Backer P.D."/>
            <person name="Aono T."/>
            <person name="Liu C.T."/>
            <person name="Suzuki S."/>
            <person name="Suzuki T."/>
            <person name="Kaneko T."/>
            <person name="Yamada M."/>
            <person name="Tabata S."/>
            <person name="Kupfer D.M."/>
            <person name="Najar F.Z."/>
            <person name="Wiley G.B."/>
            <person name="Roe B."/>
            <person name="Binnewies T."/>
            <person name="Ussery D."/>
            <person name="Vereecke D."/>
            <person name="Gevers D."/>
            <person name="Holsters M."/>
            <person name="Oyaizu H."/>
        </authorList>
    </citation>
    <scope>NUCLEOTIDE SEQUENCE [LARGE SCALE GENOMIC DNA]</scope>
    <source>
        <strain evidence="3">ATCC 43989 / DSM 5975 / JCM 20966 / LMG 6465 / NBRC 14845 / NCIMB 13405 / ORS 571</strain>
    </source>
</reference>
<dbReference type="GO" id="GO:0008757">
    <property type="term" value="F:S-adenosylmethionine-dependent methyltransferase activity"/>
    <property type="evidence" value="ECO:0007669"/>
    <property type="project" value="InterPro"/>
</dbReference>
<evidence type="ECO:0000313" key="2">
    <source>
        <dbReference type="EMBL" id="BAF87516.1"/>
    </source>
</evidence>
<dbReference type="AlphaFoldDB" id="A8HXM4"/>
<gene>
    <name evidence="2" type="ordered locus">AZC_1518</name>
</gene>
<name>A8HXM4_AZOC5</name>
<dbReference type="STRING" id="438753.AZC_1518"/>
<sequence>MIWENLVCLNSDVEPSFEVLGPARDYHATDSRLGDWTALDYKAALERDTAPLPLTSDREGYYGPDHFSYWASGLADARYLLEAAAQLGVDPQYYLDMGCASGRVLRHMAHERQGMRALGCDINRLHVEWCNRYLPANCTVFQNHSIPSLPLPDNSVDIVSAYSVFTHIEALETAWLMELRRILRPGGVAWITVHSELTLQDMTTDWPLWNPTMSHPEAATKLDAQRNFVGDRMVLRWHSDRSYASNVFYKLDYLKKTWSRFFEIADVRRRFPTFQDVLILRKPA</sequence>
<reference evidence="2 3" key="5">
    <citation type="journal article" date="2010" name="Appl. Environ. Microbiol.">
        <title>phrR-like gene praR of Azorhizobium caulinodans ORS571 is essential for symbiosis with Sesbania rostrata and is involved in expression of reb genes.</title>
        <authorList>
            <person name="Akiba N."/>
            <person name="Aono T."/>
            <person name="Toyazaki H."/>
            <person name="Sato S."/>
            <person name="Oyaizu H."/>
        </authorList>
    </citation>
    <scope>NUCLEOTIDE SEQUENCE [LARGE SCALE GENOMIC DNA]</scope>
    <source>
        <strain evidence="3">ATCC 43989 / DSM 5975 / JCM 20966 / LMG 6465 / NBRC 14845 / NCIMB 13405 / ORS 571</strain>
    </source>
</reference>
<dbReference type="InterPro" id="IPR029063">
    <property type="entry name" value="SAM-dependent_MTases_sf"/>
</dbReference>
<dbReference type="HOGENOM" id="CLU_084704_0_0_5"/>
<reference evidence="2 3" key="1">
    <citation type="journal article" date="2007" name="Appl. Environ. Microbiol.">
        <title>Rhizobial factors required for stem nodule maturation and maintenance in Sesbania rostrata-Azorhizobium caulinodans ORS571 symbiosis.</title>
        <authorList>
            <person name="Suzuki S."/>
            <person name="Aono T."/>
            <person name="Lee KB."/>
            <person name="Suzuki T."/>
            <person name="Liu CT."/>
            <person name="Miwa H."/>
            <person name="Wakao S."/>
            <person name="Iki T."/>
            <person name="Oyaizu H."/>
        </authorList>
    </citation>
    <scope>NUCLEOTIDE SEQUENCE [LARGE SCALE GENOMIC DNA]</scope>
    <source>
        <strain evidence="3">ATCC 43989 / DSM 5975 / JCM 20966 / LMG 6465 / NBRC 14845 / NCIMB 13405 / ORS 571</strain>
    </source>
</reference>
<organism evidence="2 3">
    <name type="scientific">Azorhizobium caulinodans (strain ATCC 43989 / DSM 5975 / JCM 20966 / LMG 6465 / NBRC 14845 / NCIMB 13405 / ORS 571)</name>
    <dbReference type="NCBI Taxonomy" id="438753"/>
    <lineage>
        <taxon>Bacteria</taxon>
        <taxon>Pseudomonadati</taxon>
        <taxon>Pseudomonadota</taxon>
        <taxon>Alphaproteobacteria</taxon>
        <taxon>Hyphomicrobiales</taxon>
        <taxon>Xanthobacteraceae</taxon>
        <taxon>Azorhizobium</taxon>
    </lineage>
</organism>
<feature type="domain" description="Methyltransferase type 11" evidence="1">
    <location>
        <begin position="95"/>
        <end position="190"/>
    </location>
</feature>
<evidence type="ECO:0000313" key="3">
    <source>
        <dbReference type="Proteomes" id="UP000000270"/>
    </source>
</evidence>
<dbReference type="EMBL" id="AP009384">
    <property type="protein sequence ID" value="BAF87516.1"/>
    <property type="molecule type" value="Genomic_DNA"/>
</dbReference>